<proteinExistence type="inferred from homology"/>
<dbReference type="Pfam" id="PF02481">
    <property type="entry name" value="DNA_processg_A"/>
    <property type="match status" value="1"/>
</dbReference>
<feature type="non-terminal residue" evidence="4">
    <location>
        <position position="1"/>
    </location>
</feature>
<evidence type="ECO:0000313" key="4">
    <source>
        <dbReference type="EMBL" id="HHE04687.1"/>
    </source>
</evidence>
<dbReference type="InterPro" id="IPR057666">
    <property type="entry name" value="DrpA_SLOG"/>
</dbReference>
<dbReference type="PANTHER" id="PTHR43022:SF1">
    <property type="entry name" value="PROTEIN SMF"/>
    <property type="match status" value="1"/>
</dbReference>
<gene>
    <name evidence="4" type="primary">dprA</name>
    <name evidence="4" type="ORF">ENL19_01335</name>
</gene>
<dbReference type="GO" id="GO:0009294">
    <property type="term" value="P:DNA-mediated transformation"/>
    <property type="evidence" value="ECO:0007669"/>
    <property type="project" value="InterPro"/>
</dbReference>
<comment type="similarity">
    <text evidence="1">Belongs to the DprA/Smf family.</text>
</comment>
<dbReference type="SUPFAM" id="SSF102405">
    <property type="entry name" value="MCP/YpsA-like"/>
    <property type="match status" value="1"/>
</dbReference>
<sequence length="311" mass="34017">EEWENIKNIKVEKAKKILSDVGAKIININDEDYPENLKNVIDPPPIIYLRGELKPEDSLAVGIVGSRNCTEYGRTVAKTLAKELAPYGITIISGLARGIDTAAHFGALEGGGRTIAVMATGIERVYPSSNRNLASHIVKNGALVTDFPPLTSPIGYHFPLRNRIISGLSNAIIAVQAEKRSGVFSTVSWALDYNREVFAVPGNVDIRQSRGTNKLIKMGASVVTSSEDILQALNISSKKKNNKEKEEEVPLSLPGDEKIIYEMLGTEPIPVDAIIEMTGFTIQHITSVLLLLELKGLIREVGGKRYIRNFV</sequence>
<dbReference type="Proteomes" id="UP000886110">
    <property type="component" value="Unassembled WGS sequence"/>
</dbReference>
<evidence type="ECO:0000256" key="1">
    <source>
        <dbReference type="ARBA" id="ARBA00006525"/>
    </source>
</evidence>
<name>A0A7C5H5Q6_UNCW3</name>
<dbReference type="Gene3D" id="1.10.10.10">
    <property type="entry name" value="Winged helix-like DNA-binding domain superfamily/Winged helix DNA-binding domain"/>
    <property type="match status" value="1"/>
</dbReference>
<feature type="domain" description="DprA winged helix" evidence="3">
    <location>
        <begin position="247"/>
        <end position="304"/>
    </location>
</feature>
<comment type="caution">
    <text evidence="4">The sequence shown here is derived from an EMBL/GenBank/DDBJ whole genome shotgun (WGS) entry which is preliminary data.</text>
</comment>
<dbReference type="Pfam" id="PF17782">
    <property type="entry name" value="WHD_DprA"/>
    <property type="match status" value="1"/>
</dbReference>
<dbReference type="InterPro" id="IPR003488">
    <property type="entry name" value="DprA"/>
</dbReference>
<dbReference type="NCBIfam" id="TIGR00732">
    <property type="entry name" value="dprA"/>
    <property type="match status" value="1"/>
</dbReference>
<feature type="domain" description="Smf/DprA SLOG" evidence="2">
    <location>
        <begin position="24"/>
        <end position="233"/>
    </location>
</feature>
<dbReference type="InterPro" id="IPR041614">
    <property type="entry name" value="DprA_WH"/>
</dbReference>
<dbReference type="AlphaFoldDB" id="A0A7C5H5Q6"/>
<evidence type="ECO:0000259" key="2">
    <source>
        <dbReference type="Pfam" id="PF02481"/>
    </source>
</evidence>
<dbReference type="PANTHER" id="PTHR43022">
    <property type="entry name" value="PROTEIN SMF"/>
    <property type="match status" value="1"/>
</dbReference>
<dbReference type="Gene3D" id="3.40.50.450">
    <property type="match status" value="1"/>
</dbReference>
<evidence type="ECO:0000259" key="3">
    <source>
        <dbReference type="Pfam" id="PF17782"/>
    </source>
</evidence>
<protein>
    <submittedName>
        <fullName evidence="4">DNA-protecting protein DprA</fullName>
    </submittedName>
</protein>
<accession>A0A7C5H5Q6</accession>
<reference evidence="4" key="1">
    <citation type="journal article" date="2020" name="mSystems">
        <title>Genome- and Community-Level Interaction Insights into Carbon Utilization and Element Cycling Functions of Hydrothermarchaeota in Hydrothermal Sediment.</title>
        <authorList>
            <person name="Zhou Z."/>
            <person name="Liu Y."/>
            <person name="Xu W."/>
            <person name="Pan J."/>
            <person name="Luo Z.H."/>
            <person name="Li M."/>
        </authorList>
    </citation>
    <scope>NUCLEOTIDE SEQUENCE [LARGE SCALE GENOMIC DNA]</scope>
    <source>
        <strain evidence="4">HyVt-74</strain>
    </source>
</reference>
<dbReference type="EMBL" id="DRTB01000094">
    <property type="protein sequence ID" value="HHE04687.1"/>
    <property type="molecule type" value="Genomic_DNA"/>
</dbReference>
<dbReference type="InterPro" id="IPR036388">
    <property type="entry name" value="WH-like_DNA-bd_sf"/>
</dbReference>
<organism evidence="4">
    <name type="scientific">candidate division WOR-3 bacterium</name>
    <dbReference type="NCBI Taxonomy" id="2052148"/>
    <lineage>
        <taxon>Bacteria</taxon>
        <taxon>Bacteria division WOR-3</taxon>
    </lineage>
</organism>